<protein>
    <submittedName>
        <fullName evidence="10">ABC transporter permease</fullName>
    </submittedName>
</protein>
<keyword evidence="6 7" id="KW-0472">Membrane</keyword>
<feature type="transmembrane region" description="Helical" evidence="7">
    <location>
        <begin position="314"/>
        <end position="339"/>
    </location>
</feature>
<dbReference type="PANTHER" id="PTHR30489">
    <property type="entry name" value="LIPOPROTEIN-RELEASING SYSTEM TRANSMEMBRANE PROTEIN LOLE"/>
    <property type="match status" value="1"/>
</dbReference>
<dbReference type="PANTHER" id="PTHR30489:SF0">
    <property type="entry name" value="LIPOPROTEIN-RELEASING SYSTEM TRANSMEMBRANE PROTEIN LOLE"/>
    <property type="match status" value="1"/>
</dbReference>
<evidence type="ECO:0000256" key="4">
    <source>
        <dbReference type="ARBA" id="ARBA00022692"/>
    </source>
</evidence>
<keyword evidence="5 7" id="KW-1133">Transmembrane helix</keyword>
<evidence type="ECO:0000256" key="6">
    <source>
        <dbReference type="ARBA" id="ARBA00023136"/>
    </source>
</evidence>
<comment type="caution">
    <text evidence="10">The sequence shown here is derived from an EMBL/GenBank/DDBJ whole genome shotgun (WGS) entry which is preliminary data.</text>
</comment>
<evidence type="ECO:0000259" key="9">
    <source>
        <dbReference type="Pfam" id="PF12704"/>
    </source>
</evidence>
<dbReference type="InterPro" id="IPR051447">
    <property type="entry name" value="Lipoprotein-release_system"/>
</dbReference>
<dbReference type="PROSITE" id="PS51257">
    <property type="entry name" value="PROKAR_LIPOPROTEIN"/>
    <property type="match status" value="1"/>
</dbReference>
<evidence type="ECO:0000256" key="5">
    <source>
        <dbReference type="ARBA" id="ARBA00022989"/>
    </source>
</evidence>
<evidence type="ECO:0000259" key="8">
    <source>
        <dbReference type="Pfam" id="PF02687"/>
    </source>
</evidence>
<evidence type="ECO:0000313" key="11">
    <source>
        <dbReference type="Proteomes" id="UP000320679"/>
    </source>
</evidence>
<feature type="domain" description="MacB-like periplasmic core" evidence="9">
    <location>
        <begin position="17"/>
        <end position="238"/>
    </location>
</feature>
<dbReference type="GO" id="GO:0098797">
    <property type="term" value="C:plasma membrane protein complex"/>
    <property type="evidence" value="ECO:0007669"/>
    <property type="project" value="TreeGrafter"/>
</dbReference>
<name>A0A523UZI3_UNCAE</name>
<feature type="transmembrane region" description="Helical" evidence="7">
    <location>
        <begin position="371"/>
        <end position="391"/>
    </location>
</feature>
<keyword evidence="4 7" id="KW-0812">Transmembrane</keyword>
<dbReference type="Proteomes" id="UP000320679">
    <property type="component" value="Unassembled WGS sequence"/>
</dbReference>
<feature type="domain" description="ABC3 transporter permease C-terminal" evidence="8">
    <location>
        <begin position="274"/>
        <end position="396"/>
    </location>
</feature>
<feature type="transmembrane region" description="Helical" evidence="7">
    <location>
        <begin position="269"/>
        <end position="294"/>
    </location>
</feature>
<evidence type="ECO:0000256" key="3">
    <source>
        <dbReference type="ARBA" id="ARBA00022475"/>
    </source>
</evidence>
<feature type="transmembrane region" description="Helical" evidence="7">
    <location>
        <begin position="21"/>
        <end position="43"/>
    </location>
</feature>
<sequence>MNIKIAARSVFRNKRRTVITLLSIIFGCMAIIVFGGFVDYSMWGLRESTIHSRLGHLQVYKAGYSEKGGTNPLAYTIEDYPRIRSIIEDEDHVDFVTSRLEFSGLIGGAENSVICIGKGVEPEKERELGITVSIVEGDDLSSEEPEEGIIGKGLAEGLGVNIDDYLTILTSTAEGALNAVDLKLRGIFRTGVKEYDDVAVMVPMELAKTLLYTENVQSIVVVLDKTENTDLVADNLRQEFSQANLDLEIKTWSDLATFYHQVVQLYGGIFWVVRLIILIIVIFSIANTMTMSVFERMREIGTIRAMGTKRRGVLSLFLMEGLILGALGGALGLAFGIIAAKLISIKGIYIPPPPTMTEGYTALINIVPKDLIFAFSLAVGTSLVSSIYPAFKAARLKVVDALRYI</sequence>
<reference evidence="10 11" key="1">
    <citation type="submission" date="2019-03" db="EMBL/GenBank/DDBJ databases">
        <title>Metabolic potential of uncultured bacteria and archaea associated with petroleum seepage in deep-sea sediments.</title>
        <authorList>
            <person name="Dong X."/>
            <person name="Hubert C."/>
        </authorList>
    </citation>
    <scope>NUCLEOTIDE SEQUENCE [LARGE SCALE GENOMIC DNA]</scope>
    <source>
        <strain evidence="10">E29_bin78</strain>
    </source>
</reference>
<comment type="similarity">
    <text evidence="2">Belongs to the ABC-4 integral membrane protein family. LolC/E subfamily.</text>
</comment>
<keyword evidence="3" id="KW-1003">Cell membrane</keyword>
<evidence type="ECO:0000256" key="1">
    <source>
        <dbReference type="ARBA" id="ARBA00004651"/>
    </source>
</evidence>
<comment type="subcellular location">
    <subcellularLocation>
        <location evidence="1">Cell membrane</location>
        <topology evidence="1">Multi-pass membrane protein</topology>
    </subcellularLocation>
</comment>
<dbReference type="InterPro" id="IPR025857">
    <property type="entry name" value="MacB_PCD"/>
</dbReference>
<accession>A0A523UZI3</accession>
<proteinExistence type="inferred from homology"/>
<dbReference type="GO" id="GO:0044874">
    <property type="term" value="P:lipoprotein localization to outer membrane"/>
    <property type="evidence" value="ECO:0007669"/>
    <property type="project" value="TreeGrafter"/>
</dbReference>
<gene>
    <name evidence="10" type="ORF">E3J59_01470</name>
</gene>
<dbReference type="Pfam" id="PF02687">
    <property type="entry name" value="FtsX"/>
    <property type="match status" value="1"/>
</dbReference>
<evidence type="ECO:0000313" key="10">
    <source>
        <dbReference type="EMBL" id="TET47924.1"/>
    </source>
</evidence>
<evidence type="ECO:0000256" key="7">
    <source>
        <dbReference type="SAM" id="Phobius"/>
    </source>
</evidence>
<evidence type="ECO:0000256" key="2">
    <source>
        <dbReference type="ARBA" id="ARBA00005236"/>
    </source>
</evidence>
<dbReference type="InterPro" id="IPR003838">
    <property type="entry name" value="ABC3_permease_C"/>
</dbReference>
<dbReference type="AlphaFoldDB" id="A0A523UZI3"/>
<dbReference type="EMBL" id="SOJK01000067">
    <property type="protein sequence ID" value="TET47924.1"/>
    <property type="molecule type" value="Genomic_DNA"/>
</dbReference>
<organism evidence="10 11">
    <name type="scientific">Aerophobetes bacterium</name>
    <dbReference type="NCBI Taxonomy" id="2030807"/>
    <lineage>
        <taxon>Bacteria</taxon>
        <taxon>Candidatus Aerophobota</taxon>
    </lineage>
</organism>
<dbReference type="Pfam" id="PF12704">
    <property type="entry name" value="MacB_PCD"/>
    <property type="match status" value="1"/>
</dbReference>